<dbReference type="PROSITE" id="PS50012">
    <property type="entry name" value="RCC1_3"/>
    <property type="match status" value="6"/>
</dbReference>
<feature type="repeat" description="RCC1" evidence="2">
    <location>
        <begin position="253"/>
        <end position="302"/>
    </location>
</feature>
<proteinExistence type="predicted"/>
<dbReference type="GeneID" id="5043953"/>
<evidence type="ECO:0000313" key="6">
    <source>
        <dbReference type="Proteomes" id="UP000000600"/>
    </source>
</evidence>
<feature type="coiled-coil region" evidence="3">
    <location>
        <begin position="395"/>
        <end position="422"/>
    </location>
</feature>
<dbReference type="Pfam" id="PF25390">
    <property type="entry name" value="WD40_RLD"/>
    <property type="match status" value="1"/>
</dbReference>
<name>A0E654_PARTE</name>
<dbReference type="Gene3D" id="2.130.10.30">
    <property type="entry name" value="Regulator of chromosome condensation 1/beta-lactamase-inhibitor protein II"/>
    <property type="match status" value="2"/>
</dbReference>
<dbReference type="InParanoid" id="A0E654"/>
<keyword evidence="1" id="KW-0677">Repeat</keyword>
<dbReference type="PANTHER" id="PTHR22870">
    <property type="entry name" value="REGULATOR OF CHROMOSOME CONDENSATION"/>
    <property type="match status" value="1"/>
</dbReference>
<dbReference type="PANTHER" id="PTHR22870:SF408">
    <property type="entry name" value="OS09G0560450 PROTEIN"/>
    <property type="match status" value="1"/>
</dbReference>
<feature type="coiled-coil region" evidence="3">
    <location>
        <begin position="454"/>
        <end position="481"/>
    </location>
</feature>
<protein>
    <recommendedName>
        <fullName evidence="4">RCC1-like domain-containing protein</fullName>
    </recommendedName>
</protein>
<evidence type="ECO:0000256" key="2">
    <source>
        <dbReference type="PROSITE-ProRule" id="PRU00235"/>
    </source>
</evidence>
<accession>A0E654</accession>
<sequence>MNPFISNQFFLHMIISHLNRRYIHSRFKLIQLLEQQFIILIKCLKFENRQVKLSQVFVELYVWGNCQFGQLGLGDEYIKQNVNNPKCCSYKIIVVKIACGFQHSCLLVNNGGLYTMGLNEQGQLGLNTQLSYISTPQLIELKGPFIRVKAAANYTVAQRDTGELYTWGQNQAFNIHTNQPQLLKIKKINQFSCGEHHMGLIDFNCQLYMCGSNDYGQLGLNCYESFVPQQVQSLEKYDKVKCGLTHTLVLNNGQVYSFGSNKTGELGNGKQQHSYNQLKPLKIQNVNKIYASNFSAAITSKNELYLWGSGIFGEFLVPTKIDFANQIKKIKLGNGFGCILDDDGQIYSWGKNSSGELAQKDFIPRTDIQHIKQLKNKQIKTFDCGQNFVVCISQIQEISINYDQIIKENDQLKQKLLQMETIFKNQKMKSQADLQYTMQQECKSFDLGIIQDQLEQKQKIIQEQEKIIQSQKDRIIFLESELYYYQNKENVNENSVTYPFKKDAKNQNKLSYDFYNQ</sequence>
<keyword evidence="6" id="KW-1185">Reference proteome</keyword>
<evidence type="ECO:0000313" key="5">
    <source>
        <dbReference type="EMBL" id="CAK90771.1"/>
    </source>
</evidence>
<dbReference type="HOGENOM" id="CLU_527321_0_0_1"/>
<dbReference type="OMA" id="MNDRGQC"/>
<feature type="repeat" description="RCC1" evidence="2">
    <location>
        <begin position="205"/>
        <end position="253"/>
    </location>
</feature>
<organism evidence="5 6">
    <name type="scientific">Paramecium tetraurelia</name>
    <dbReference type="NCBI Taxonomy" id="5888"/>
    <lineage>
        <taxon>Eukaryota</taxon>
        <taxon>Sar</taxon>
        <taxon>Alveolata</taxon>
        <taxon>Ciliophora</taxon>
        <taxon>Intramacronucleata</taxon>
        <taxon>Oligohymenophorea</taxon>
        <taxon>Peniculida</taxon>
        <taxon>Parameciidae</taxon>
        <taxon>Paramecium</taxon>
    </lineage>
</organism>
<dbReference type="InterPro" id="IPR000408">
    <property type="entry name" value="Reg_chr_condens"/>
</dbReference>
<dbReference type="RefSeq" id="XP_001458168.1">
    <property type="nucleotide sequence ID" value="XM_001458131.1"/>
</dbReference>
<dbReference type="eggNOG" id="KOG1426">
    <property type="taxonomic scope" value="Eukaryota"/>
</dbReference>
<dbReference type="AlphaFoldDB" id="A0E654"/>
<evidence type="ECO:0000256" key="3">
    <source>
        <dbReference type="SAM" id="Coils"/>
    </source>
</evidence>
<dbReference type="OrthoDB" id="406819at2759"/>
<dbReference type="EMBL" id="CT868660">
    <property type="protein sequence ID" value="CAK90771.1"/>
    <property type="molecule type" value="Genomic_DNA"/>
</dbReference>
<dbReference type="Proteomes" id="UP000000600">
    <property type="component" value="Unassembled WGS sequence"/>
</dbReference>
<dbReference type="InterPro" id="IPR051210">
    <property type="entry name" value="Ub_ligase/GEF_domain"/>
</dbReference>
<dbReference type="InterPro" id="IPR009091">
    <property type="entry name" value="RCC1/BLIP-II"/>
</dbReference>
<dbReference type="KEGG" id="ptm:GSPATT00003634001"/>
<dbReference type="PRINTS" id="PR00633">
    <property type="entry name" value="RCCNDNSATION"/>
</dbReference>
<reference evidence="5 6" key="1">
    <citation type="journal article" date="2006" name="Nature">
        <title>Global trends of whole-genome duplications revealed by the ciliate Paramecium tetraurelia.</title>
        <authorList>
            <consortium name="Genoscope"/>
            <person name="Aury J.-M."/>
            <person name="Jaillon O."/>
            <person name="Duret L."/>
            <person name="Noel B."/>
            <person name="Jubin C."/>
            <person name="Porcel B.M."/>
            <person name="Segurens B."/>
            <person name="Daubin V."/>
            <person name="Anthouard V."/>
            <person name="Aiach N."/>
            <person name="Arnaiz O."/>
            <person name="Billaut A."/>
            <person name="Beisson J."/>
            <person name="Blanc I."/>
            <person name="Bouhouche K."/>
            <person name="Camara F."/>
            <person name="Duharcourt S."/>
            <person name="Guigo R."/>
            <person name="Gogendeau D."/>
            <person name="Katinka M."/>
            <person name="Keller A.-M."/>
            <person name="Kissmehl R."/>
            <person name="Klotz C."/>
            <person name="Koll F."/>
            <person name="Le Moue A."/>
            <person name="Lepere C."/>
            <person name="Malinsky S."/>
            <person name="Nowacki M."/>
            <person name="Nowak J.K."/>
            <person name="Plattner H."/>
            <person name="Poulain J."/>
            <person name="Ruiz F."/>
            <person name="Serrano V."/>
            <person name="Zagulski M."/>
            <person name="Dessen P."/>
            <person name="Betermier M."/>
            <person name="Weissenbach J."/>
            <person name="Scarpelli C."/>
            <person name="Schachter V."/>
            <person name="Sperling L."/>
            <person name="Meyer E."/>
            <person name="Cohen J."/>
            <person name="Wincker P."/>
        </authorList>
    </citation>
    <scope>NUCLEOTIDE SEQUENCE [LARGE SCALE GENOMIC DNA]</scope>
    <source>
        <strain evidence="5 6">Stock d4-2</strain>
    </source>
</reference>
<dbReference type="STRING" id="5888.A0E654"/>
<feature type="repeat" description="RCC1" evidence="2">
    <location>
        <begin position="162"/>
        <end position="204"/>
    </location>
</feature>
<dbReference type="Pfam" id="PF13540">
    <property type="entry name" value="RCC1_2"/>
    <property type="match status" value="1"/>
</dbReference>
<dbReference type="SUPFAM" id="SSF50985">
    <property type="entry name" value="RCC1/BLIP-II"/>
    <property type="match status" value="1"/>
</dbReference>
<dbReference type="InterPro" id="IPR058923">
    <property type="entry name" value="RCC1-like_dom"/>
</dbReference>
<feature type="repeat" description="RCC1" evidence="2">
    <location>
        <begin position="58"/>
        <end position="110"/>
    </location>
</feature>
<dbReference type="GO" id="GO:0005737">
    <property type="term" value="C:cytoplasm"/>
    <property type="evidence" value="ECO:0000318"/>
    <property type="project" value="GO_Central"/>
</dbReference>
<feature type="repeat" description="RCC1" evidence="2">
    <location>
        <begin position="111"/>
        <end position="161"/>
    </location>
</feature>
<gene>
    <name evidence="5" type="ORF">GSPATT00003634001</name>
</gene>
<evidence type="ECO:0000256" key="1">
    <source>
        <dbReference type="ARBA" id="ARBA00022737"/>
    </source>
</evidence>
<keyword evidence="3" id="KW-0175">Coiled coil</keyword>
<evidence type="ECO:0000259" key="4">
    <source>
        <dbReference type="Pfam" id="PF25390"/>
    </source>
</evidence>
<feature type="repeat" description="RCC1" evidence="2">
    <location>
        <begin position="344"/>
        <end position="395"/>
    </location>
</feature>
<feature type="domain" description="RCC1-like" evidence="4">
    <location>
        <begin position="59"/>
        <end position="287"/>
    </location>
</feature>